<dbReference type="EC" id="2.4.1.-" evidence="8"/>
<feature type="transmembrane region" description="Helical" evidence="6">
    <location>
        <begin position="6"/>
        <end position="29"/>
    </location>
</feature>
<evidence type="ECO:0000256" key="3">
    <source>
        <dbReference type="ARBA" id="ARBA00022676"/>
    </source>
</evidence>
<evidence type="ECO:0000313" key="8">
    <source>
        <dbReference type="EMBL" id="QDT96411.1"/>
    </source>
</evidence>
<evidence type="ECO:0000256" key="4">
    <source>
        <dbReference type="ARBA" id="ARBA00022679"/>
    </source>
</evidence>
<reference evidence="8 9" key="1">
    <citation type="submission" date="2019-03" db="EMBL/GenBank/DDBJ databases">
        <title>Deep-cultivation of Planctomycetes and their phenomic and genomic characterization uncovers novel biology.</title>
        <authorList>
            <person name="Wiegand S."/>
            <person name="Jogler M."/>
            <person name="Boedeker C."/>
            <person name="Pinto D."/>
            <person name="Vollmers J."/>
            <person name="Rivas-Marin E."/>
            <person name="Kohn T."/>
            <person name="Peeters S.H."/>
            <person name="Heuer A."/>
            <person name="Rast P."/>
            <person name="Oberbeckmann S."/>
            <person name="Bunk B."/>
            <person name="Jeske O."/>
            <person name="Meyerdierks A."/>
            <person name="Storesund J.E."/>
            <person name="Kallscheuer N."/>
            <person name="Luecker S."/>
            <person name="Lage O.M."/>
            <person name="Pohl T."/>
            <person name="Merkel B.J."/>
            <person name="Hornburger P."/>
            <person name="Mueller R.-W."/>
            <person name="Bruemmer F."/>
            <person name="Labrenz M."/>
            <person name="Spormann A.M."/>
            <person name="Op den Camp H."/>
            <person name="Overmann J."/>
            <person name="Amann R."/>
            <person name="Jetten M.S.M."/>
            <person name="Mascher T."/>
            <person name="Medema M.H."/>
            <person name="Devos D.P."/>
            <person name="Kaster A.-K."/>
            <person name="Ovreas L."/>
            <person name="Rohde M."/>
            <person name="Galperin M.Y."/>
            <person name="Jogler C."/>
        </authorList>
    </citation>
    <scope>NUCLEOTIDE SEQUENCE [LARGE SCALE GENOMIC DNA]</scope>
    <source>
        <strain evidence="8 9">V144</strain>
    </source>
</reference>
<feature type="transmembrane region" description="Helical" evidence="6">
    <location>
        <begin position="293"/>
        <end position="314"/>
    </location>
</feature>
<keyword evidence="6" id="KW-1133">Transmembrane helix</keyword>
<feature type="domain" description="Glycosyltransferase 2-like" evidence="7">
    <location>
        <begin position="50"/>
        <end position="176"/>
    </location>
</feature>
<dbReference type="PANTHER" id="PTHR43646:SF2">
    <property type="entry name" value="GLYCOSYLTRANSFERASE 2-LIKE DOMAIN-CONTAINING PROTEIN"/>
    <property type="match status" value="1"/>
</dbReference>
<dbReference type="GO" id="GO:0005886">
    <property type="term" value="C:plasma membrane"/>
    <property type="evidence" value="ECO:0007669"/>
    <property type="project" value="UniProtKB-SubCell"/>
</dbReference>
<feature type="transmembrane region" description="Helical" evidence="6">
    <location>
        <begin position="349"/>
        <end position="369"/>
    </location>
</feature>
<keyword evidence="6" id="KW-0812">Transmembrane</keyword>
<gene>
    <name evidence="8" type="primary">pgaC_2</name>
    <name evidence="8" type="ORF">V144x_18660</name>
</gene>
<dbReference type="Pfam" id="PF00535">
    <property type="entry name" value="Glycos_transf_2"/>
    <property type="match status" value="1"/>
</dbReference>
<dbReference type="Proteomes" id="UP000318704">
    <property type="component" value="Chromosome"/>
</dbReference>
<dbReference type="EMBL" id="CP037920">
    <property type="protein sequence ID" value="QDT96411.1"/>
    <property type="molecule type" value="Genomic_DNA"/>
</dbReference>
<protein>
    <submittedName>
        <fullName evidence="8">Poly-beta-1,6-N-acetyl-D-glucosamine synthase</fullName>
        <ecNumber evidence="8">2.4.1.-</ecNumber>
    </submittedName>
</protein>
<dbReference type="RefSeq" id="WP_144984478.1">
    <property type="nucleotide sequence ID" value="NZ_CP037920.1"/>
</dbReference>
<keyword evidence="5 6" id="KW-0472">Membrane</keyword>
<evidence type="ECO:0000256" key="6">
    <source>
        <dbReference type="SAM" id="Phobius"/>
    </source>
</evidence>
<evidence type="ECO:0000313" key="9">
    <source>
        <dbReference type="Proteomes" id="UP000318704"/>
    </source>
</evidence>
<dbReference type="GO" id="GO:0016757">
    <property type="term" value="F:glycosyltransferase activity"/>
    <property type="evidence" value="ECO:0007669"/>
    <property type="project" value="UniProtKB-KW"/>
</dbReference>
<evidence type="ECO:0000256" key="5">
    <source>
        <dbReference type="ARBA" id="ARBA00023136"/>
    </source>
</evidence>
<keyword evidence="3 8" id="KW-0328">Glycosyltransferase</keyword>
<dbReference type="AlphaFoldDB" id="A0A517VTS6"/>
<dbReference type="InterPro" id="IPR001173">
    <property type="entry name" value="Glyco_trans_2-like"/>
</dbReference>
<proteinExistence type="predicted"/>
<dbReference type="InterPro" id="IPR029044">
    <property type="entry name" value="Nucleotide-diphossugar_trans"/>
</dbReference>
<sequence length="391" mass="44096">MQASFITFWGWATVVFWSVLLVPSIVMMVRKRLSRCVAQTEAPETWPLISVIVPAKDEAETIEVTLNSLLATDYPRLEIIAVNDRSTDETGAIMERVAAKVAAQEQISMQVLQIEELPSDWLGKSHAMHQGAKIAKGDLLLFTDGDIVFDPQAITNATQIFLHKQLDHLCLIPQLARGGIIESAFVTYFGFLLAAGTYLWLVPSRWQHVYIGVGAFNLIRTSVYNRIGGFETIRLDVIDDIKLGKLVKQHQFKQDFYLGIKELKVRWQPSAWGVITGVEKNAFASLNYSLKRLTAVTSLYVLLFFIPFVMPFLFPIAQTAGFVVALFLLHLSYATLGSLFRSGIRITPFLLYASLALTFAFWRSAWITLKNGGVKWRDTVYPLDVLKKHLY</sequence>
<comment type="subcellular location">
    <subcellularLocation>
        <location evidence="1">Cell membrane</location>
    </subcellularLocation>
</comment>
<evidence type="ECO:0000256" key="2">
    <source>
        <dbReference type="ARBA" id="ARBA00022475"/>
    </source>
</evidence>
<dbReference type="KEGG" id="gaw:V144x_18660"/>
<name>A0A517VTS6_9PLAN</name>
<dbReference type="PANTHER" id="PTHR43646">
    <property type="entry name" value="GLYCOSYLTRANSFERASE"/>
    <property type="match status" value="1"/>
</dbReference>
<feature type="transmembrane region" description="Helical" evidence="6">
    <location>
        <begin position="180"/>
        <end position="201"/>
    </location>
</feature>
<keyword evidence="4 8" id="KW-0808">Transferase</keyword>
<accession>A0A517VTS6</accession>
<organism evidence="8 9">
    <name type="scientific">Gimesia aquarii</name>
    <dbReference type="NCBI Taxonomy" id="2527964"/>
    <lineage>
        <taxon>Bacteria</taxon>
        <taxon>Pseudomonadati</taxon>
        <taxon>Planctomycetota</taxon>
        <taxon>Planctomycetia</taxon>
        <taxon>Planctomycetales</taxon>
        <taxon>Planctomycetaceae</taxon>
        <taxon>Gimesia</taxon>
    </lineage>
</organism>
<dbReference type="SUPFAM" id="SSF53448">
    <property type="entry name" value="Nucleotide-diphospho-sugar transferases"/>
    <property type="match status" value="1"/>
</dbReference>
<evidence type="ECO:0000256" key="1">
    <source>
        <dbReference type="ARBA" id="ARBA00004236"/>
    </source>
</evidence>
<dbReference type="CDD" id="cd06423">
    <property type="entry name" value="CESA_like"/>
    <property type="match status" value="1"/>
</dbReference>
<dbReference type="Gene3D" id="3.90.550.10">
    <property type="entry name" value="Spore Coat Polysaccharide Biosynthesis Protein SpsA, Chain A"/>
    <property type="match status" value="1"/>
</dbReference>
<evidence type="ECO:0000259" key="7">
    <source>
        <dbReference type="Pfam" id="PF00535"/>
    </source>
</evidence>
<keyword evidence="2" id="KW-1003">Cell membrane</keyword>